<evidence type="ECO:0000256" key="1">
    <source>
        <dbReference type="ARBA" id="ARBA00022729"/>
    </source>
</evidence>
<reference evidence="7 8" key="1">
    <citation type="journal article" date="2011" name="Stand. Genomic Sci.">
        <title>Complete genome sequence of Syntrophobotulus glycolicus type strain (FlGlyR).</title>
        <authorList>
            <person name="Han C."/>
            <person name="Mwirichia R."/>
            <person name="Chertkov O."/>
            <person name="Held B."/>
            <person name="Lapidus A."/>
            <person name="Nolan M."/>
            <person name="Lucas S."/>
            <person name="Hammon N."/>
            <person name="Deshpande S."/>
            <person name="Cheng J.F."/>
            <person name="Tapia R."/>
            <person name="Goodwin L."/>
            <person name="Pitluck S."/>
            <person name="Huntemann M."/>
            <person name="Liolios K."/>
            <person name="Ivanova N."/>
            <person name="Pagani I."/>
            <person name="Mavromatis K."/>
            <person name="Ovchinikova G."/>
            <person name="Pati A."/>
            <person name="Chen A."/>
            <person name="Palaniappan K."/>
            <person name="Land M."/>
            <person name="Hauser L."/>
            <person name="Brambilla E.M."/>
            <person name="Rohde M."/>
            <person name="Spring S."/>
            <person name="Sikorski J."/>
            <person name="Goker M."/>
            <person name="Woyke T."/>
            <person name="Bristow J."/>
            <person name="Eisen J.A."/>
            <person name="Markowitz V."/>
            <person name="Hugenholtz P."/>
            <person name="Kyrpides N.C."/>
            <person name="Klenk H.P."/>
            <person name="Detter J.C."/>
        </authorList>
    </citation>
    <scope>NUCLEOTIDE SEQUENCE [LARGE SCALE GENOMIC DNA]</scope>
    <source>
        <strain evidence="8">DSM 8271 / FlGlyR</strain>
    </source>
</reference>
<evidence type="ECO:0000256" key="4">
    <source>
        <dbReference type="RuleBase" id="RU361153"/>
    </source>
</evidence>
<feature type="chain" id="PRO_5039009034" evidence="5">
    <location>
        <begin position="24"/>
        <end position="514"/>
    </location>
</feature>
<dbReference type="InterPro" id="IPR008979">
    <property type="entry name" value="Galactose-bd-like_sf"/>
</dbReference>
<dbReference type="GO" id="GO:0008422">
    <property type="term" value="F:beta-glucosidase activity"/>
    <property type="evidence" value="ECO:0007669"/>
    <property type="project" value="TreeGrafter"/>
</dbReference>
<name>F0SY74_SYNGF</name>
<dbReference type="SUPFAM" id="SSF49785">
    <property type="entry name" value="Galactose-binding domain-like"/>
    <property type="match status" value="1"/>
</dbReference>
<dbReference type="InterPro" id="IPR001547">
    <property type="entry name" value="Glyco_hydro_5"/>
</dbReference>
<dbReference type="RefSeq" id="WP_013624779.1">
    <property type="nucleotide sequence ID" value="NC_015172.1"/>
</dbReference>
<proteinExistence type="inferred from homology"/>
<dbReference type="Gene3D" id="3.20.20.80">
    <property type="entry name" value="Glycosidases"/>
    <property type="match status" value="1"/>
</dbReference>
<dbReference type="InterPro" id="IPR017853">
    <property type="entry name" value="GH"/>
</dbReference>
<evidence type="ECO:0000313" key="7">
    <source>
        <dbReference type="EMBL" id="ADY55909.1"/>
    </source>
</evidence>
<dbReference type="GO" id="GO:0009986">
    <property type="term" value="C:cell surface"/>
    <property type="evidence" value="ECO:0007669"/>
    <property type="project" value="TreeGrafter"/>
</dbReference>
<keyword evidence="2 4" id="KW-0378">Hydrolase</keyword>
<keyword evidence="1 5" id="KW-0732">Signal</keyword>
<dbReference type="STRING" id="645991.Sgly_1611"/>
<reference evidence="8" key="2">
    <citation type="submission" date="2011-02" db="EMBL/GenBank/DDBJ databases">
        <title>The complete genome of Syntrophobotulus glycolicus DSM 8271.</title>
        <authorList>
            <person name="Lucas S."/>
            <person name="Copeland A."/>
            <person name="Lapidus A."/>
            <person name="Bruce D."/>
            <person name="Goodwin L."/>
            <person name="Pitluck S."/>
            <person name="Kyrpides N."/>
            <person name="Mavromatis K."/>
            <person name="Pagani I."/>
            <person name="Ivanova N."/>
            <person name="Mikhailova N."/>
            <person name="Chertkov O."/>
            <person name="Held B."/>
            <person name="Detter J.C."/>
            <person name="Tapia R."/>
            <person name="Han C."/>
            <person name="Land M."/>
            <person name="Hauser L."/>
            <person name="Markowitz V."/>
            <person name="Cheng J.-F."/>
            <person name="Hugenholtz P."/>
            <person name="Woyke T."/>
            <person name="Wu D."/>
            <person name="Spring S."/>
            <person name="Schroeder M."/>
            <person name="Brambilla E."/>
            <person name="Klenk H.-P."/>
            <person name="Eisen J.A."/>
        </authorList>
    </citation>
    <scope>NUCLEOTIDE SEQUENCE [LARGE SCALE GENOMIC DNA]</scope>
    <source>
        <strain evidence="8">DSM 8271 / FlGlyR</strain>
    </source>
</reference>
<dbReference type="PANTHER" id="PTHR31297:SF17">
    <property type="entry name" value="ENDOGLUCANASE"/>
    <property type="match status" value="1"/>
</dbReference>
<sequence length="514" mass="58659">MKRFFQKLTVFILIAALSLSVYPQNVFSLTAFSYSFESGQTDGWSGSAILQENVGSCTLQTDTAKAYEGKQSLRIEYSGSTKYVITGPEPETINPGDRIEYWIFIPKSSNLNRIYFYSIDSEGNRDESWFHNDEGLVRGKWFNLSYRVDPEGNAPFSSYGFDLETEHGQSGSLWIDAIRIKSDEVKTCPTVPGLRKGVSYTTSLSTLKEGNNTLNQSNLDLIRNSGFDHIRLPIKLNDQSLETAPYTINEDYLELVDLAIAQALAKDLNVILDLHNYPILTEGTNKKLDEERYFAFWTQLSNRYSQYSDNLYFQILDEPDWYIGSEKLNSILQKSLSIIRETNPTRNLIVPHTRWSGVRSVNMLELPENDRHLIVSIHFYEPIAFTHQGTDWIFDSLKSQKGVPWSGTVKEKYAISDLFDLVADWAVTNNRPVILDEFGVYNLAPSDDRAIWTDFVRETAEERNISWTYWEFNAGFGVFAPWKGMFRLEVLDALIPDSIDKTGTGFTIASEITN</sequence>
<accession>F0SY74</accession>
<gene>
    <name evidence="7" type="ordered locus">Sgly_1611</name>
</gene>
<dbReference type="InterPro" id="IPR050386">
    <property type="entry name" value="Glycosyl_hydrolase_5"/>
</dbReference>
<evidence type="ECO:0000256" key="3">
    <source>
        <dbReference type="ARBA" id="ARBA00023295"/>
    </source>
</evidence>
<comment type="similarity">
    <text evidence="4">Belongs to the glycosyl hydrolase 5 (cellulase A) family.</text>
</comment>
<protein>
    <submittedName>
        <fullName evidence="7">Glycoside hydrolase family 5</fullName>
    </submittedName>
</protein>
<dbReference type="EMBL" id="CP002547">
    <property type="protein sequence ID" value="ADY55909.1"/>
    <property type="molecule type" value="Genomic_DNA"/>
</dbReference>
<evidence type="ECO:0000256" key="5">
    <source>
        <dbReference type="SAM" id="SignalP"/>
    </source>
</evidence>
<dbReference type="GO" id="GO:0009251">
    <property type="term" value="P:glucan catabolic process"/>
    <property type="evidence" value="ECO:0007669"/>
    <property type="project" value="TreeGrafter"/>
</dbReference>
<keyword evidence="3 4" id="KW-0326">Glycosidase</keyword>
<dbReference type="Pfam" id="PF00150">
    <property type="entry name" value="Cellulase"/>
    <property type="match status" value="1"/>
</dbReference>
<dbReference type="GO" id="GO:0005576">
    <property type="term" value="C:extracellular region"/>
    <property type="evidence" value="ECO:0007669"/>
    <property type="project" value="TreeGrafter"/>
</dbReference>
<dbReference type="SUPFAM" id="SSF51445">
    <property type="entry name" value="(Trans)glycosidases"/>
    <property type="match status" value="1"/>
</dbReference>
<dbReference type="AlphaFoldDB" id="F0SY74"/>
<evidence type="ECO:0000313" key="8">
    <source>
        <dbReference type="Proteomes" id="UP000007488"/>
    </source>
</evidence>
<evidence type="ECO:0000259" key="6">
    <source>
        <dbReference type="Pfam" id="PF00150"/>
    </source>
</evidence>
<dbReference type="HOGENOM" id="CLU_515676_0_0_9"/>
<feature type="signal peptide" evidence="5">
    <location>
        <begin position="1"/>
        <end position="23"/>
    </location>
</feature>
<dbReference type="Proteomes" id="UP000007488">
    <property type="component" value="Chromosome"/>
</dbReference>
<dbReference type="eggNOG" id="COG2730">
    <property type="taxonomic scope" value="Bacteria"/>
</dbReference>
<dbReference type="Gene3D" id="2.60.120.260">
    <property type="entry name" value="Galactose-binding domain-like"/>
    <property type="match status" value="1"/>
</dbReference>
<evidence type="ECO:0000256" key="2">
    <source>
        <dbReference type="ARBA" id="ARBA00022801"/>
    </source>
</evidence>
<keyword evidence="8" id="KW-1185">Reference proteome</keyword>
<feature type="domain" description="Glycoside hydrolase family 5" evidence="6">
    <location>
        <begin position="209"/>
        <end position="474"/>
    </location>
</feature>
<organism evidence="7 8">
    <name type="scientific">Syntrophobotulus glycolicus (strain DSM 8271 / FlGlyR)</name>
    <dbReference type="NCBI Taxonomy" id="645991"/>
    <lineage>
        <taxon>Bacteria</taxon>
        <taxon>Bacillati</taxon>
        <taxon>Bacillota</taxon>
        <taxon>Clostridia</taxon>
        <taxon>Eubacteriales</taxon>
        <taxon>Desulfitobacteriaceae</taxon>
        <taxon>Syntrophobotulus</taxon>
    </lineage>
</organism>
<dbReference type="PANTHER" id="PTHR31297">
    <property type="entry name" value="GLUCAN ENDO-1,6-BETA-GLUCOSIDASE B"/>
    <property type="match status" value="1"/>
</dbReference>
<dbReference type="KEGG" id="sgy:Sgly_1611"/>